<gene>
    <name evidence="12" type="ORF">K1X11_009225</name>
</gene>
<dbReference type="PANTHER" id="PTHR15532:SF5">
    <property type="entry name" value="SULFOTRANSFERASE DOMAIN-CONTAINING PROTEIN"/>
    <property type="match status" value="1"/>
</dbReference>
<dbReference type="Pfam" id="PF07940">
    <property type="entry name" value="Hepar_II_III_C"/>
    <property type="match status" value="1"/>
</dbReference>
<feature type="signal peptide" evidence="10">
    <location>
        <begin position="1"/>
        <end position="22"/>
    </location>
</feature>
<keyword evidence="8" id="KW-0413">Isomerase</keyword>
<evidence type="ECO:0000256" key="6">
    <source>
        <dbReference type="ARBA" id="ARBA00023136"/>
    </source>
</evidence>
<evidence type="ECO:0000256" key="2">
    <source>
        <dbReference type="ARBA" id="ARBA00004196"/>
    </source>
</evidence>
<evidence type="ECO:0000256" key="5">
    <source>
        <dbReference type="ARBA" id="ARBA00022989"/>
    </source>
</evidence>
<keyword evidence="3" id="KW-0812">Transmembrane</keyword>
<organism evidence="12 13">
    <name type="scientific">Actomonas aquatica</name>
    <dbReference type="NCBI Taxonomy" id="2866162"/>
    <lineage>
        <taxon>Bacteria</taxon>
        <taxon>Pseudomonadati</taxon>
        <taxon>Verrucomicrobiota</taxon>
        <taxon>Opitutia</taxon>
        <taxon>Opitutales</taxon>
        <taxon>Opitutaceae</taxon>
        <taxon>Actomonas</taxon>
    </lineage>
</organism>
<dbReference type="PROSITE" id="PS51318">
    <property type="entry name" value="TAT"/>
    <property type="match status" value="1"/>
</dbReference>
<feature type="domain" description="Heparinase II/III-like C-terminal" evidence="11">
    <location>
        <begin position="431"/>
        <end position="586"/>
    </location>
</feature>
<sequence length="699" mass="76455">MSTSRRSFLRRTALAAAVPLLAGRTATGHPHPESGATPEPNPQAGLLFDRADLPRIRANLELPRFAALRQHLQEVDHTAELHFLREELRLTNRVTDMRRARVLLEESAFAYAVWEKPADLELARTALARLMDYPTWDYFTEAGQYIIGIQRASEATIAVCYALDWIGEHLTAAEITAAEDNVATKGAPACYRTLYGMKFPDRVQGWGFSELDDYPYRFDLSRWPLILNATNLKIIPTCALGIAAVWFHGRHPQAASWLEMSRQSATAFSVMYGLDGSYDEGIGYWGYTTLHLAMQAEVLYRRLGIDDRHLINYPGTTRYALHMSMPTRGAIATNPHETATYTATPKGAINPALDVINFGDSGTGGVDVSVAPWVGRITGDPLCNHIANTIGGMKHLPAAIWYDADAPTAAPSADLLDVRLSNDWVISRTGWTADDTVVALRSGGPANHEHADRNSLIFKAHGERLFHDPFKASYTPTHPQWLLRLTEAHTAILIDGQGHQYHDGSEGTNASWASATVTAYSTGEAWMCVTSEAAPAYQLINDKVSRVERSLLFLKPDVLIVLDRVVLDAQHPAPVQARFQVYNEDGAGRADAGDRLFTIQRPFASLIASIHSAGNFIVRTAQHDLPATAGVFPYVEIESAAASTHTLLTVASASAPDGPKPRVRVSAAGEGWTVTATQGARTMQAHIDPTGDHPTFTVV</sequence>
<protein>
    <submittedName>
        <fullName evidence="12">Heparinase II/III family protein</fullName>
    </submittedName>
</protein>
<reference evidence="12 13" key="2">
    <citation type="submission" date="2023-12" db="EMBL/GenBank/DDBJ databases">
        <title>Description of an unclassified Opitutus bacterium of Verrucomicrobiota.</title>
        <authorList>
            <person name="Zhang D.-F."/>
        </authorList>
    </citation>
    <scope>NUCLEOTIDE SEQUENCE [LARGE SCALE GENOMIC DNA]</scope>
    <source>
        <strain evidence="12 13">WL0086</strain>
    </source>
</reference>
<name>A0ABZ1CG96_9BACT</name>
<reference evidence="12 13" key="1">
    <citation type="submission" date="2021-08" db="EMBL/GenBank/DDBJ databases">
        <authorList>
            <person name="Zhang D."/>
            <person name="Zhang A."/>
            <person name="Wang L."/>
        </authorList>
    </citation>
    <scope>NUCLEOTIDE SEQUENCE [LARGE SCALE GENOMIC DNA]</scope>
    <source>
        <strain evidence="12 13">WL0086</strain>
    </source>
</reference>
<dbReference type="EMBL" id="CP139781">
    <property type="protein sequence ID" value="WRQ89589.1"/>
    <property type="molecule type" value="Genomic_DNA"/>
</dbReference>
<keyword evidence="4 10" id="KW-0732">Signal</keyword>
<keyword evidence="13" id="KW-1185">Reference proteome</keyword>
<evidence type="ECO:0000256" key="9">
    <source>
        <dbReference type="SAM" id="MobiDB-lite"/>
    </source>
</evidence>
<dbReference type="PANTHER" id="PTHR15532">
    <property type="match status" value="1"/>
</dbReference>
<evidence type="ECO:0000256" key="8">
    <source>
        <dbReference type="ARBA" id="ARBA00023235"/>
    </source>
</evidence>
<proteinExistence type="predicted"/>
<evidence type="ECO:0000256" key="3">
    <source>
        <dbReference type="ARBA" id="ARBA00022692"/>
    </source>
</evidence>
<dbReference type="Gene3D" id="1.50.10.100">
    <property type="entry name" value="Chondroitin AC/alginate lyase"/>
    <property type="match status" value="1"/>
</dbReference>
<dbReference type="InterPro" id="IPR008929">
    <property type="entry name" value="Chondroitin_lyas"/>
</dbReference>
<evidence type="ECO:0000313" key="13">
    <source>
        <dbReference type="Proteomes" id="UP000738431"/>
    </source>
</evidence>
<dbReference type="InterPro" id="IPR052447">
    <property type="entry name" value="Dermatan-Sulfate_Isomerase"/>
</dbReference>
<accession>A0ABZ1CG96</accession>
<feature type="region of interest" description="Disordered" evidence="9">
    <location>
        <begin position="24"/>
        <end position="44"/>
    </location>
</feature>
<dbReference type="Proteomes" id="UP000738431">
    <property type="component" value="Chromosome"/>
</dbReference>
<evidence type="ECO:0000313" key="12">
    <source>
        <dbReference type="EMBL" id="WRQ89589.1"/>
    </source>
</evidence>
<keyword evidence="7" id="KW-0325">Glycoprotein</keyword>
<evidence type="ECO:0000256" key="4">
    <source>
        <dbReference type="ARBA" id="ARBA00022729"/>
    </source>
</evidence>
<evidence type="ECO:0000256" key="7">
    <source>
        <dbReference type="ARBA" id="ARBA00023180"/>
    </source>
</evidence>
<dbReference type="RefSeq" id="WP_221029725.1">
    <property type="nucleotide sequence ID" value="NZ_CP139781.1"/>
</dbReference>
<evidence type="ECO:0000259" key="11">
    <source>
        <dbReference type="Pfam" id="PF07940"/>
    </source>
</evidence>
<dbReference type="Gene3D" id="2.70.98.70">
    <property type="match status" value="1"/>
</dbReference>
<dbReference type="InterPro" id="IPR006311">
    <property type="entry name" value="TAT_signal"/>
</dbReference>
<feature type="chain" id="PRO_5045388204" evidence="10">
    <location>
        <begin position="23"/>
        <end position="699"/>
    </location>
</feature>
<comment type="subcellular location">
    <subcellularLocation>
        <location evidence="2">Cell envelope</location>
    </subcellularLocation>
    <subcellularLocation>
        <location evidence="1">Membrane</location>
        <topology evidence="1">Multi-pass membrane protein</topology>
    </subcellularLocation>
</comment>
<dbReference type="InterPro" id="IPR012480">
    <property type="entry name" value="Hepar_II_III_C"/>
</dbReference>
<evidence type="ECO:0000256" key="10">
    <source>
        <dbReference type="SAM" id="SignalP"/>
    </source>
</evidence>
<evidence type="ECO:0000256" key="1">
    <source>
        <dbReference type="ARBA" id="ARBA00004141"/>
    </source>
</evidence>
<keyword evidence="5" id="KW-1133">Transmembrane helix</keyword>
<keyword evidence="6" id="KW-0472">Membrane</keyword>